<sequence>MNAIIKEQVQANVTKIMPQIEKYDIETLGTEVLVRSTNQPQTSYVVAVLLSEFEDLGTTCFNFLEGTCKSFVELDVGFKGLHRVTTAQLVLLVYKVTAAFNKVNAAKIKSYNCGQNNLSDAVICAFLASQPNSPQLAREDLEYINPNDLGEMDLHWEMAMLIIRARRGREYGRKTVPVENPTENALIAQDGIGGYDWSYQAEEEHLINYALMTLASLRSSSSSDSE</sequence>
<comment type="caution">
    <text evidence="1">The sequence shown here is derived from an EMBL/GenBank/DDBJ whole genome shotgun (WGS) entry which is preliminary data.</text>
</comment>
<evidence type="ECO:0000313" key="1">
    <source>
        <dbReference type="EMBL" id="GEY89968.1"/>
    </source>
</evidence>
<feature type="non-terminal residue" evidence="1">
    <location>
        <position position="226"/>
    </location>
</feature>
<dbReference type="EMBL" id="BKCJ010220532">
    <property type="protein sequence ID" value="GEY89968.1"/>
    <property type="molecule type" value="Genomic_DNA"/>
</dbReference>
<name>A0A699HZL0_TANCI</name>
<gene>
    <name evidence="1" type="ORF">Tci_461942</name>
</gene>
<protein>
    <submittedName>
        <fullName evidence="1">Uncharacterized protein</fullName>
    </submittedName>
</protein>
<accession>A0A699HZL0</accession>
<dbReference type="AlphaFoldDB" id="A0A699HZL0"/>
<organism evidence="1">
    <name type="scientific">Tanacetum cinerariifolium</name>
    <name type="common">Dalmatian daisy</name>
    <name type="synonym">Chrysanthemum cinerariifolium</name>
    <dbReference type="NCBI Taxonomy" id="118510"/>
    <lineage>
        <taxon>Eukaryota</taxon>
        <taxon>Viridiplantae</taxon>
        <taxon>Streptophyta</taxon>
        <taxon>Embryophyta</taxon>
        <taxon>Tracheophyta</taxon>
        <taxon>Spermatophyta</taxon>
        <taxon>Magnoliopsida</taxon>
        <taxon>eudicotyledons</taxon>
        <taxon>Gunneridae</taxon>
        <taxon>Pentapetalae</taxon>
        <taxon>asterids</taxon>
        <taxon>campanulids</taxon>
        <taxon>Asterales</taxon>
        <taxon>Asteraceae</taxon>
        <taxon>Asteroideae</taxon>
        <taxon>Anthemideae</taxon>
        <taxon>Anthemidinae</taxon>
        <taxon>Tanacetum</taxon>
    </lineage>
</organism>
<reference evidence="1" key="1">
    <citation type="journal article" date="2019" name="Sci. Rep.">
        <title>Draft genome of Tanacetum cinerariifolium, the natural source of mosquito coil.</title>
        <authorList>
            <person name="Yamashiro T."/>
            <person name="Shiraishi A."/>
            <person name="Satake H."/>
            <person name="Nakayama K."/>
        </authorList>
    </citation>
    <scope>NUCLEOTIDE SEQUENCE</scope>
</reference>
<proteinExistence type="predicted"/>